<dbReference type="Pfam" id="PF01844">
    <property type="entry name" value="HNH"/>
    <property type="match status" value="1"/>
</dbReference>
<dbReference type="Pfam" id="PF02720">
    <property type="entry name" value="DUF222"/>
    <property type="match status" value="1"/>
</dbReference>
<feature type="domain" description="HNH nuclease" evidence="3">
    <location>
        <begin position="560"/>
        <end position="612"/>
    </location>
</feature>
<dbReference type="SMART" id="SM00507">
    <property type="entry name" value="HNHc"/>
    <property type="match status" value="1"/>
</dbReference>
<feature type="compositionally biased region" description="Basic and acidic residues" evidence="2">
    <location>
        <begin position="82"/>
        <end position="91"/>
    </location>
</feature>
<dbReference type="GO" id="GO:0008270">
    <property type="term" value="F:zinc ion binding"/>
    <property type="evidence" value="ECO:0007669"/>
    <property type="project" value="InterPro"/>
</dbReference>
<evidence type="ECO:0000313" key="4">
    <source>
        <dbReference type="EMBL" id="NYD35678.1"/>
    </source>
</evidence>
<feature type="compositionally biased region" description="Low complexity" evidence="2">
    <location>
        <begin position="318"/>
        <end position="329"/>
    </location>
</feature>
<organism evidence="4 5">
    <name type="scientific">Actinomycetospora corticicola</name>
    <dbReference type="NCBI Taxonomy" id="663602"/>
    <lineage>
        <taxon>Bacteria</taxon>
        <taxon>Bacillati</taxon>
        <taxon>Actinomycetota</taxon>
        <taxon>Actinomycetes</taxon>
        <taxon>Pseudonocardiales</taxon>
        <taxon>Pseudonocardiaceae</taxon>
        <taxon>Actinomycetospora</taxon>
    </lineage>
</organism>
<comment type="caution">
    <text evidence="4">The sequence shown here is derived from an EMBL/GenBank/DDBJ whole genome shotgun (WGS) entry which is preliminary data.</text>
</comment>
<dbReference type="GO" id="GO:0004519">
    <property type="term" value="F:endonuclease activity"/>
    <property type="evidence" value="ECO:0007669"/>
    <property type="project" value="InterPro"/>
</dbReference>
<dbReference type="CDD" id="cd00085">
    <property type="entry name" value="HNHc"/>
    <property type="match status" value="1"/>
</dbReference>
<protein>
    <recommendedName>
        <fullName evidence="3">HNH nuclease domain-containing protein</fullName>
    </recommendedName>
</protein>
<dbReference type="Gene3D" id="1.10.30.50">
    <property type="match status" value="1"/>
</dbReference>
<reference evidence="4 5" key="1">
    <citation type="submission" date="2020-07" db="EMBL/GenBank/DDBJ databases">
        <title>Sequencing the genomes of 1000 actinobacteria strains.</title>
        <authorList>
            <person name="Klenk H.-P."/>
        </authorList>
    </citation>
    <scope>NUCLEOTIDE SEQUENCE [LARGE SCALE GENOMIC DNA]</scope>
    <source>
        <strain evidence="4 5">DSM 45772</strain>
    </source>
</reference>
<comment type="similarity">
    <text evidence="1">Belongs to the Rv1128c/1148c/1588c/1702c/1945/3466 family.</text>
</comment>
<feature type="compositionally biased region" description="Basic and acidic residues" evidence="2">
    <location>
        <begin position="373"/>
        <end position="382"/>
    </location>
</feature>
<feature type="region of interest" description="Disordered" evidence="2">
    <location>
        <begin position="1"/>
        <end position="30"/>
    </location>
</feature>
<feature type="compositionally biased region" description="Basic and acidic residues" evidence="2">
    <location>
        <begin position="338"/>
        <end position="356"/>
    </location>
</feature>
<dbReference type="EMBL" id="JACCBN010000001">
    <property type="protein sequence ID" value="NYD35678.1"/>
    <property type="molecule type" value="Genomic_DNA"/>
</dbReference>
<dbReference type="AlphaFoldDB" id="A0A7Y9J510"/>
<evidence type="ECO:0000259" key="3">
    <source>
        <dbReference type="SMART" id="SM00507"/>
    </source>
</evidence>
<keyword evidence="5" id="KW-1185">Reference proteome</keyword>
<dbReference type="InterPro" id="IPR003870">
    <property type="entry name" value="DUF222"/>
</dbReference>
<gene>
    <name evidence="4" type="ORF">BJ983_001780</name>
</gene>
<sequence length="655" mass="70668">MAIDAAWDPWTGPEPLPPWEPEDPDEPTWRPLSDVEFEALFPWAPEPEPPFFEPEDPQDHVPWVGVPTADGPGVDQSGARDPGTDESRADEPGWAVPGVTDTGSAADREGGLSASSQAVLDEVDAATTAHRLAGARLYRAVTALRASDVLAETRYQRLPRLLEDHVRLDPKTVAMLDRHAEVLHPHTTPTGATTPAQLPATAAAVDDGVIDGYHVEIINKTMDRLRKVPELDDGVLAVAEEQLAGLAATHSPRALASAAKTIADRLDPDGAAPKDDDPTGNELHLTRRRNGQVNAKLVLREPAAAALFTDAIRAATPAPASAVTADPDTGLPPVSDDADGRRVGVDPRVEARDSKPNRQATGLLDLISASHRAGLDHPDGEQHPGSPTASMPLPDLDDHGDTTAWPTEPAPDTAKPHHDTDAARPHDDTADRADCDLAEVPPGVDTDTEPGDSPLFGDGPPEDEPEDEPPPHRPWTPPDLDAMSLPGREGVTLTVTLDYATLRQQLTDAHQTLALLGDSTWIRPETARRLACDAQIIPVVLGSKGEVLDIGRKTRAVPAGILRAVVHRDRHCAFPGCRRRARTTQAHHITHWAHGGDTALDNLVCLCRYHHDLVHHAGWDVAMIDHLPWFTPPAWLDPTRTPRHNRPWQITARAT</sequence>
<feature type="region of interest" description="Disordered" evidence="2">
    <location>
        <begin position="43"/>
        <end position="113"/>
    </location>
</feature>
<dbReference type="InterPro" id="IPR002711">
    <property type="entry name" value="HNH"/>
</dbReference>
<proteinExistence type="inferred from homology"/>
<feature type="compositionally biased region" description="Basic and acidic residues" evidence="2">
    <location>
        <begin position="265"/>
        <end position="277"/>
    </location>
</feature>
<dbReference type="GO" id="GO:0003676">
    <property type="term" value="F:nucleic acid binding"/>
    <property type="evidence" value="ECO:0007669"/>
    <property type="project" value="InterPro"/>
</dbReference>
<evidence type="ECO:0000256" key="2">
    <source>
        <dbReference type="SAM" id="MobiDB-lite"/>
    </source>
</evidence>
<feature type="compositionally biased region" description="Basic and acidic residues" evidence="2">
    <location>
        <begin position="414"/>
        <end position="435"/>
    </location>
</feature>
<dbReference type="RefSeq" id="WP_179793481.1">
    <property type="nucleotide sequence ID" value="NZ_BAABHP010000017.1"/>
</dbReference>
<feature type="region of interest" description="Disordered" evidence="2">
    <location>
        <begin position="318"/>
        <end position="484"/>
    </location>
</feature>
<dbReference type="Proteomes" id="UP000535890">
    <property type="component" value="Unassembled WGS sequence"/>
</dbReference>
<feature type="region of interest" description="Disordered" evidence="2">
    <location>
        <begin position="265"/>
        <end position="284"/>
    </location>
</feature>
<evidence type="ECO:0000256" key="1">
    <source>
        <dbReference type="ARBA" id="ARBA00023450"/>
    </source>
</evidence>
<dbReference type="InterPro" id="IPR003615">
    <property type="entry name" value="HNH_nuc"/>
</dbReference>
<name>A0A7Y9J510_9PSEU</name>
<evidence type="ECO:0000313" key="5">
    <source>
        <dbReference type="Proteomes" id="UP000535890"/>
    </source>
</evidence>
<accession>A0A7Y9J510</accession>